<comment type="catalytic activity">
    <reaction evidence="1">
        <text>ATP + protein L-histidine = ADP + protein N-phospho-L-histidine.</text>
        <dbReference type="EC" id="2.7.13.3"/>
    </reaction>
</comment>
<feature type="transmembrane region" description="Helical" evidence="13">
    <location>
        <begin position="12"/>
        <end position="31"/>
    </location>
</feature>
<dbReference type="PANTHER" id="PTHR42878">
    <property type="entry name" value="TWO-COMPONENT HISTIDINE KINASE"/>
    <property type="match status" value="1"/>
</dbReference>
<evidence type="ECO:0000256" key="4">
    <source>
        <dbReference type="ARBA" id="ARBA00022553"/>
    </source>
</evidence>
<proteinExistence type="predicted"/>
<keyword evidence="7" id="KW-0547">Nucleotide-binding</keyword>
<feature type="transmembrane region" description="Helical" evidence="13">
    <location>
        <begin position="183"/>
        <end position="205"/>
    </location>
</feature>
<keyword evidence="11" id="KW-0902">Two-component regulatory system</keyword>
<evidence type="ECO:0000256" key="2">
    <source>
        <dbReference type="ARBA" id="ARBA00004141"/>
    </source>
</evidence>
<dbReference type="CDD" id="cd00082">
    <property type="entry name" value="HisKA"/>
    <property type="match status" value="1"/>
</dbReference>
<dbReference type="Pfam" id="PF00512">
    <property type="entry name" value="HisKA"/>
    <property type="match status" value="1"/>
</dbReference>
<dbReference type="Gene3D" id="6.10.340.10">
    <property type="match status" value="1"/>
</dbReference>
<dbReference type="SUPFAM" id="SSF158472">
    <property type="entry name" value="HAMP domain-like"/>
    <property type="match status" value="1"/>
</dbReference>
<dbReference type="Gene3D" id="1.10.287.130">
    <property type="match status" value="1"/>
</dbReference>
<dbReference type="FunCoup" id="A0A6C2YS03">
    <property type="interactions" value="194"/>
</dbReference>
<dbReference type="AlphaFoldDB" id="A0A6C2YS03"/>
<dbReference type="Pfam" id="PF08448">
    <property type="entry name" value="PAS_4"/>
    <property type="match status" value="1"/>
</dbReference>
<dbReference type="InterPro" id="IPR000014">
    <property type="entry name" value="PAS"/>
</dbReference>
<evidence type="ECO:0000259" key="14">
    <source>
        <dbReference type="PROSITE" id="PS50109"/>
    </source>
</evidence>
<keyword evidence="4" id="KW-0597">Phosphoprotein</keyword>
<protein>
    <recommendedName>
        <fullName evidence="3">histidine kinase</fullName>
        <ecNumber evidence="3">2.7.13.3</ecNumber>
    </recommendedName>
</protein>
<evidence type="ECO:0000256" key="9">
    <source>
        <dbReference type="ARBA" id="ARBA00022840"/>
    </source>
</evidence>
<evidence type="ECO:0000256" key="10">
    <source>
        <dbReference type="ARBA" id="ARBA00022989"/>
    </source>
</evidence>
<keyword evidence="10 13" id="KW-1133">Transmembrane helix</keyword>
<name>A0A6C2YS03_9BACT</name>
<keyword evidence="12 13" id="KW-0472">Membrane</keyword>
<dbReference type="SUPFAM" id="SSF55874">
    <property type="entry name" value="ATPase domain of HSP90 chaperone/DNA topoisomerase II/histidine kinase"/>
    <property type="match status" value="1"/>
</dbReference>
<dbReference type="Pfam" id="PF02518">
    <property type="entry name" value="HATPase_c"/>
    <property type="match status" value="1"/>
</dbReference>
<dbReference type="GO" id="GO:0007234">
    <property type="term" value="P:osmosensory signaling via phosphorelay pathway"/>
    <property type="evidence" value="ECO:0007669"/>
    <property type="project" value="TreeGrafter"/>
</dbReference>
<evidence type="ECO:0000256" key="7">
    <source>
        <dbReference type="ARBA" id="ARBA00022741"/>
    </source>
</evidence>
<gene>
    <name evidence="17" type="ORF">GMBLW1_49370</name>
</gene>
<dbReference type="EC" id="2.7.13.3" evidence="3"/>
<dbReference type="SUPFAM" id="SSF55785">
    <property type="entry name" value="PYP-like sensor domain (PAS domain)"/>
    <property type="match status" value="1"/>
</dbReference>
<dbReference type="InterPro" id="IPR036890">
    <property type="entry name" value="HATPase_C_sf"/>
</dbReference>
<dbReference type="GO" id="GO:0030295">
    <property type="term" value="F:protein kinase activator activity"/>
    <property type="evidence" value="ECO:0007669"/>
    <property type="project" value="TreeGrafter"/>
</dbReference>
<dbReference type="EMBL" id="LR586016">
    <property type="protein sequence ID" value="VIP04256.1"/>
    <property type="molecule type" value="Genomic_DNA"/>
</dbReference>
<dbReference type="GO" id="GO:0000155">
    <property type="term" value="F:phosphorelay sensor kinase activity"/>
    <property type="evidence" value="ECO:0007669"/>
    <property type="project" value="InterPro"/>
</dbReference>
<dbReference type="GO" id="GO:0000156">
    <property type="term" value="F:phosphorelay response regulator activity"/>
    <property type="evidence" value="ECO:0007669"/>
    <property type="project" value="TreeGrafter"/>
</dbReference>
<dbReference type="SMART" id="SM00387">
    <property type="entry name" value="HATPase_c"/>
    <property type="match status" value="1"/>
</dbReference>
<evidence type="ECO:0000256" key="11">
    <source>
        <dbReference type="ARBA" id="ARBA00023012"/>
    </source>
</evidence>
<dbReference type="InterPro" id="IPR003660">
    <property type="entry name" value="HAMP_dom"/>
</dbReference>
<dbReference type="GO" id="GO:0005524">
    <property type="term" value="F:ATP binding"/>
    <property type="evidence" value="ECO:0007669"/>
    <property type="project" value="UniProtKB-KW"/>
</dbReference>
<dbReference type="PROSITE" id="PS50112">
    <property type="entry name" value="PAS"/>
    <property type="match status" value="1"/>
</dbReference>
<dbReference type="SMART" id="SM00091">
    <property type="entry name" value="PAS"/>
    <property type="match status" value="1"/>
</dbReference>
<keyword evidence="8 17" id="KW-0418">Kinase</keyword>
<dbReference type="Gene3D" id="3.30.565.10">
    <property type="entry name" value="Histidine kinase-like ATPase, C-terminal domain"/>
    <property type="match status" value="1"/>
</dbReference>
<dbReference type="EMBL" id="LR593887">
    <property type="protein sequence ID" value="VTS05875.1"/>
    <property type="molecule type" value="Genomic_DNA"/>
</dbReference>
<dbReference type="Pfam" id="PF00672">
    <property type="entry name" value="HAMP"/>
    <property type="match status" value="1"/>
</dbReference>
<evidence type="ECO:0000313" key="18">
    <source>
        <dbReference type="Proteomes" id="UP000464378"/>
    </source>
</evidence>
<dbReference type="InterPro" id="IPR004358">
    <property type="entry name" value="Sig_transdc_His_kin-like_C"/>
</dbReference>
<comment type="subcellular location">
    <subcellularLocation>
        <location evidence="2">Membrane</location>
        <topology evidence="2">Multi-pass membrane protein</topology>
    </subcellularLocation>
</comment>
<keyword evidence="6 13" id="KW-0812">Transmembrane</keyword>
<dbReference type="CDD" id="cd06225">
    <property type="entry name" value="HAMP"/>
    <property type="match status" value="1"/>
</dbReference>
<dbReference type="InterPro" id="IPR013656">
    <property type="entry name" value="PAS_4"/>
</dbReference>
<dbReference type="InterPro" id="IPR003661">
    <property type="entry name" value="HisK_dim/P_dom"/>
</dbReference>
<dbReference type="Gene3D" id="3.30.450.20">
    <property type="entry name" value="PAS domain"/>
    <property type="match status" value="1"/>
</dbReference>
<dbReference type="GO" id="GO:0016020">
    <property type="term" value="C:membrane"/>
    <property type="evidence" value="ECO:0007669"/>
    <property type="project" value="UniProtKB-SubCell"/>
</dbReference>
<feature type="domain" description="Histidine kinase" evidence="14">
    <location>
        <begin position="396"/>
        <end position="614"/>
    </location>
</feature>
<evidence type="ECO:0000259" key="16">
    <source>
        <dbReference type="PROSITE" id="PS50885"/>
    </source>
</evidence>
<keyword evidence="9" id="KW-0067">ATP-binding</keyword>
<dbReference type="InParanoid" id="A0A6C2YS03"/>
<dbReference type="KEGG" id="tim:GMBLW1_49370"/>
<dbReference type="CDD" id="cd00130">
    <property type="entry name" value="PAS"/>
    <property type="match status" value="1"/>
</dbReference>
<dbReference type="PROSITE" id="PS50885">
    <property type="entry name" value="HAMP"/>
    <property type="match status" value="1"/>
</dbReference>
<evidence type="ECO:0000259" key="15">
    <source>
        <dbReference type="PROSITE" id="PS50112"/>
    </source>
</evidence>
<evidence type="ECO:0000256" key="6">
    <source>
        <dbReference type="ARBA" id="ARBA00022692"/>
    </source>
</evidence>
<dbReference type="FunFam" id="3.30.565.10:FF:000006">
    <property type="entry name" value="Sensor histidine kinase WalK"/>
    <property type="match status" value="1"/>
</dbReference>
<dbReference type="InterPro" id="IPR035965">
    <property type="entry name" value="PAS-like_dom_sf"/>
</dbReference>
<dbReference type="InterPro" id="IPR005467">
    <property type="entry name" value="His_kinase_dom"/>
</dbReference>
<keyword evidence="5" id="KW-0808">Transferase</keyword>
<feature type="domain" description="PAS" evidence="15">
    <location>
        <begin position="267"/>
        <end position="306"/>
    </location>
</feature>
<dbReference type="Proteomes" id="UP000464378">
    <property type="component" value="Chromosome"/>
</dbReference>
<dbReference type="SUPFAM" id="SSF47384">
    <property type="entry name" value="Homodimeric domain of signal transducing histidine kinase"/>
    <property type="match status" value="1"/>
</dbReference>
<dbReference type="PANTHER" id="PTHR42878:SF7">
    <property type="entry name" value="SENSOR HISTIDINE KINASE GLRK"/>
    <property type="match status" value="1"/>
</dbReference>
<dbReference type="InterPro" id="IPR050351">
    <property type="entry name" value="BphY/WalK/GraS-like"/>
</dbReference>
<evidence type="ECO:0000256" key="3">
    <source>
        <dbReference type="ARBA" id="ARBA00012438"/>
    </source>
</evidence>
<dbReference type="SMART" id="SM00388">
    <property type="entry name" value="HisKA"/>
    <property type="match status" value="1"/>
</dbReference>
<reference evidence="17" key="1">
    <citation type="submission" date="2019-04" db="EMBL/GenBank/DDBJ databases">
        <authorList>
            <consortium name="Science for Life Laboratories"/>
        </authorList>
    </citation>
    <scope>NUCLEOTIDE SEQUENCE</scope>
    <source>
        <strain evidence="17">MBLW1</strain>
    </source>
</reference>
<sequence>MLSLRRRILLTVTPLMLLLLAIGGTGIWLLARLGEQGEAILRENYDSVRAMNRLEMALHELRRITEIASQSTGNERPSVDSIWNEINQQLQIESNNLTIYPDEPRLVQQLEAAVNRLSLQDADFAKLGSREARRAAFQGRDRQAGWLVSWQSAVERVQEIRDLNESTMHETSRRAKEMGRVSVWGLFLALGTALLLGAVAVWWLLRVILGPIQSLTEAVTAIGGGQLHCIIPESQRDEIGELATAFNAMTAKLRAYRQTHMERLMRARETAQATIDSFTDPVIVMDPLGRVEVANPTAQQLLGVRPPTDQEQPAQWVPPESLHAAIDTAFREQREIPATGFDQAVSFRQSGEDRLFLPQIRPIRSPDSELLGVAIVLHDITRFRLMDQLKSDWVATVSHELKTPLTSVRLAVHVLLEEVVGPLEPKQIELLIEARDNTERLLRLIEHLLALAKLEDGREQLDRQPMTPGELLQLAADEAASRAEDKHLSLVVNDPGELPMVLVDREKMARALNNLLDNALAYTDSGGTITLSASRGATGTIQVAVSDTGIGIPEEYLPHVFERFFRVPDRVTTPGTGLGLAIVREVITAHQGDIRCISTPGQGTTFLITLPTWPEGA</sequence>
<evidence type="ECO:0000256" key="5">
    <source>
        <dbReference type="ARBA" id="ARBA00022679"/>
    </source>
</evidence>
<dbReference type="InterPro" id="IPR003594">
    <property type="entry name" value="HATPase_dom"/>
</dbReference>
<dbReference type="InterPro" id="IPR036097">
    <property type="entry name" value="HisK_dim/P_sf"/>
</dbReference>
<organism evidence="17">
    <name type="scientific">Tuwongella immobilis</name>
    <dbReference type="NCBI Taxonomy" id="692036"/>
    <lineage>
        <taxon>Bacteria</taxon>
        <taxon>Pseudomonadati</taxon>
        <taxon>Planctomycetota</taxon>
        <taxon>Planctomycetia</taxon>
        <taxon>Gemmatales</taxon>
        <taxon>Gemmataceae</taxon>
        <taxon>Tuwongella</taxon>
    </lineage>
</organism>
<evidence type="ECO:0000256" key="1">
    <source>
        <dbReference type="ARBA" id="ARBA00000085"/>
    </source>
</evidence>
<dbReference type="PROSITE" id="PS50109">
    <property type="entry name" value="HIS_KIN"/>
    <property type="match status" value="1"/>
</dbReference>
<dbReference type="PRINTS" id="PR00344">
    <property type="entry name" value="BCTRLSENSOR"/>
</dbReference>
<evidence type="ECO:0000256" key="12">
    <source>
        <dbReference type="ARBA" id="ARBA00023136"/>
    </source>
</evidence>
<dbReference type="CDD" id="cd00075">
    <property type="entry name" value="HATPase"/>
    <property type="match status" value="1"/>
</dbReference>
<evidence type="ECO:0000256" key="8">
    <source>
        <dbReference type="ARBA" id="ARBA00022777"/>
    </source>
</evidence>
<feature type="domain" description="HAMP" evidence="16">
    <location>
        <begin position="206"/>
        <end position="258"/>
    </location>
</feature>
<accession>A0A6C2YS03</accession>
<evidence type="ECO:0000313" key="17">
    <source>
        <dbReference type="EMBL" id="VIP04256.1"/>
    </source>
</evidence>
<dbReference type="SMART" id="SM00304">
    <property type="entry name" value="HAMP"/>
    <property type="match status" value="1"/>
</dbReference>
<evidence type="ECO:0000256" key="13">
    <source>
        <dbReference type="SAM" id="Phobius"/>
    </source>
</evidence>
<keyword evidence="18" id="KW-1185">Reference proteome</keyword>